<evidence type="ECO:0000313" key="1">
    <source>
        <dbReference type="EMBL" id="CAB5220021.1"/>
    </source>
</evidence>
<gene>
    <name evidence="1" type="ORF">UFOVP237_56</name>
</gene>
<name>A0A6J7WPP3_9CAUD</name>
<protein>
    <submittedName>
        <fullName evidence="1">Uncharacterized protein</fullName>
    </submittedName>
</protein>
<sequence>MATSFFNNVEDFSIVFTYSPDANKTAMNIMIDTSPRIDGQATMHEEAVLMYRGTPSQLRTKLKEALSHFLEAKND</sequence>
<reference evidence="1" key="1">
    <citation type="submission" date="2020-05" db="EMBL/GenBank/DDBJ databases">
        <authorList>
            <person name="Chiriac C."/>
            <person name="Salcher M."/>
            <person name="Ghai R."/>
            <person name="Kavagutti S V."/>
        </authorList>
    </citation>
    <scope>NUCLEOTIDE SEQUENCE</scope>
</reference>
<proteinExistence type="predicted"/>
<dbReference type="EMBL" id="LR798277">
    <property type="protein sequence ID" value="CAB5220021.1"/>
    <property type="molecule type" value="Genomic_DNA"/>
</dbReference>
<organism evidence="1">
    <name type="scientific">uncultured Caudovirales phage</name>
    <dbReference type="NCBI Taxonomy" id="2100421"/>
    <lineage>
        <taxon>Viruses</taxon>
        <taxon>Duplodnaviria</taxon>
        <taxon>Heunggongvirae</taxon>
        <taxon>Uroviricota</taxon>
        <taxon>Caudoviricetes</taxon>
        <taxon>Peduoviridae</taxon>
        <taxon>Maltschvirus</taxon>
        <taxon>Maltschvirus maltsch</taxon>
    </lineage>
</organism>
<accession>A0A6J7WPP3</accession>